<evidence type="ECO:0000313" key="4">
    <source>
        <dbReference type="EMBL" id="KOG56630.1"/>
    </source>
</evidence>
<dbReference type="EMBL" id="LGUV01000039">
    <property type="protein sequence ID" value="KOG56630.1"/>
    <property type="molecule type" value="Genomic_DNA"/>
</dbReference>
<dbReference type="InterPro" id="IPR011854">
    <property type="entry name" value="HypE"/>
</dbReference>
<dbReference type="Gene3D" id="3.30.1330.10">
    <property type="entry name" value="PurM-like, N-terminal domain"/>
    <property type="match status" value="1"/>
</dbReference>
<dbReference type="GO" id="GO:0051604">
    <property type="term" value="P:protein maturation"/>
    <property type="evidence" value="ECO:0007669"/>
    <property type="project" value="TreeGrafter"/>
</dbReference>
<dbReference type="Proteomes" id="UP000037084">
    <property type="component" value="Unassembled WGS sequence"/>
</dbReference>
<dbReference type="InterPro" id="IPR010918">
    <property type="entry name" value="PurM-like_C_dom"/>
</dbReference>
<dbReference type="SUPFAM" id="SSF55326">
    <property type="entry name" value="PurM N-terminal domain-like"/>
    <property type="match status" value="1"/>
</dbReference>
<dbReference type="InterPro" id="IPR036921">
    <property type="entry name" value="PurM-like_N_sf"/>
</dbReference>
<dbReference type="Pfam" id="PF02769">
    <property type="entry name" value="AIRS_C"/>
    <property type="match status" value="1"/>
</dbReference>
<dbReference type="PATRIC" id="fig|1961.12.peg.1587"/>
<dbReference type="SUPFAM" id="SSF56042">
    <property type="entry name" value="PurM C-terminal domain-like"/>
    <property type="match status" value="1"/>
</dbReference>
<feature type="domain" description="PurM-like C-terminal" evidence="3">
    <location>
        <begin position="158"/>
        <end position="305"/>
    </location>
</feature>
<sequence>MGRDDHESRASGDGVTYTQGWDAAQVGFGPGIRNLIEEELVPDRAVVVRTGTYVVDPPFFGNGDIGRVAVCGAVNELAVTGAEPRHVALGIVLEAGLPLELVRRLTASVRTAAAEAGVAIAAVDTQVVRAGEADRVFVTATAFGVLGGGPPLDLHTVRPGDRIVVTGPLGSHAAHLVSLRDGLGYEHHVPSDCAPLAGLMRTVGADLRHARTVVAGGLAEVLRQCAAGRGLTLRVDEAALPVRHEARVALGARGLAPLDAACAGCLCLFVPPDRTGRVLAALRAQPHGRRAAVVGEVTADPVGDVEFLAYDGQLRSRAVPFGSVPERLL</sequence>
<accession>A0A0L8N287</accession>
<dbReference type="PANTHER" id="PTHR30303:SF0">
    <property type="entry name" value="CARBAMOYL DEHYDRATASE HYPE"/>
    <property type="match status" value="1"/>
</dbReference>
<protein>
    <recommendedName>
        <fullName evidence="6">Hydrogenase expression/formation protein HypE</fullName>
    </recommendedName>
</protein>
<evidence type="ECO:0000259" key="2">
    <source>
        <dbReference type="Pfam" id="PF00586"/>
    </source>
</evidence>
<proteinExistence type="inferred from homology"/>
<gene>
    <name evidence="4" type="ORF">ADK75_07120</name>
</gene>
<dbReference type="Gene3D" id="3.90.650.10">
    <property type="entry name" value="PurM-like C-terminal domain"/>
    <property type="match status" value="1"/>
</dbReference>
<dbReference type="InterPro" id="IPR016188">
    <property type="entry name" value="PurM-like_N"/>
</dbReference>
<reference evidence="5" key="1">
    <citation type="submission" date="2015-07" db="EMBL/GenBank/DDBJ databases">
        <authorList>
            <consortium name="Consortium for Microbial Forensics and Genomics (microFORGE)"/>
            <person name="Knight B.M."/>
            <person name="Roberts D.P."/>
            <person name="Lin D."/>
            <person name="Hari K."/>
            <person name="Fletcher J."/>
            <person name="Melcher U."/>
            <person name="Blagden T."/>
            <person name="Winegar R.A."/>
        </authorList>
    </citation>
    <scope>NUCLEOTIDE SEQUENCE [LARGE SCALE GENOMIC DNA]</scope>
    <source>
        <strain evidence="5">NRRL B-1447</strain>
    </source>
</reference>
<comment type="caution">
    <text evidence="4">The sequence shown here is derived from an EMBL/GenBank/DDBJ whole genome shotgun (WGS) entry which is preliminary data.</text>
</comment>
<comment type="similarity">
    <text evidence="1">Belongs to the HypE family.</text>
</comment>
<evidence type="ECO:0000256" key="1">
    <source>
        <dbReference type="ARBA" id="ARBA00006243"/>
    </source>
</evidence>
<evidence type="ECO:0000313" key="5">
    <source>
        <dbReference type="Proteomes" id="UP000037084"/>
    </source>
</evidence>
<dbReference type="InterPro" id="IPR036676">
    <property type="entry name" value="PurM-like_C_sf"/>
</dbReference>
<evidence type="ECO:0008006" key="6">
    <source>
        <dbReference type="Google" id="ProtNLM"/>
    </source>
</evidence>
<name>A0A0L8N287_STRVG</name>
<dbReference type="Pfam" id="PF00586">
    <property type="entry name" value="AIRS"/>
    <property type="match status" value="1"/>
</dbReference>
<dbReference type="PANTHER" id="PTHR30303">
    <property type="entry name" value="HYDROGENASE ISOENZYMES FORMATION PROTEIN HYPE"/>
    <property type="match status" value="1"/>
</dbReference>
<evidence type="ECO:0000259" key="3">
    <source>
        <dbReference type="Pfam" id="PF02769"/>
    </source>
</evidence>
<feature type="domain" description="PurM-like N-terminal" evidence="2">
    <location>
        <begin position="42"/>
        <end position="145"/>
    </location>
</feature>
<dbReference type="OrthoDB" id="9801934at2"/>
<dbReference type="AlphaFoldDB" id="A0A0L8N287"/>
<organism evidence="4 5">
    <name type="scientific">Streptomyces virginiae</name>
    <name type="common">Streptomyces cinnamonensis</name>
    <dbReference type="NCBI Taxonomy" id="1961"/>
    <lineage>
        <taxon>Bacteria</taxon>
        <taxon>Bacillati</taxon>
        <taxon>Actinomycetota</taxon>
        <taxon>Actinomycetes</taxon>
        <taxon>Kitasatosporales</taxon>
        <taxon>Streptomycetaceae</taxon>
        <taxon>Streptomyces</taxon>
    </lineage>
</organism>
<dbReference type="PIRSF" id="PIRSF005644">
    <property type="entry name" value="Hdrgns_mtr_HypE"/>
    <property type="match status" value="1"/>
</dbReference>